<gene>
    <name evidence="2" type="ORF">KTS37_15655</name>
</gene>
<dbReference type="Pfam" id="PF09996">
    <property type="entry name" value="DUF2237"/>
    <property type="match status" value="1"/>
</dbReference>
<feature type="region of interest" description="Disordered" evidence="1">
    <location>
        <begin position="114"/>
        <end position="136"/>
    </location>
</feature>
<protein>
    <submittedName>
        <fullName evidence="2">DUF2237 domain-containing protein</fullName>
    </submittedName>
</protein>
<proteinExistence type="predicted"/>
<evidence type="ECO:0000313" key="3">
    <source>
        <dbReference type="Proteomes" id="UP001166304"/>
    </source>
</evidence>
<sequence length="136" mass="14866">MESERNVLGGELSPCSTDPMTGFMRDGYCYPLQRDPGRHEICAVMTSEFLEYSKAQGNDLVTPRPDLNFPGLEPGDNWCVCVPRWIEAHEAGRAPPVNMDATSEDVLEDVTLETLEANAVGPDSDLGDESDDDASD</sequence>
<dbReference type="AlphaFoldDB" id="A0AA41G303"/>
<accession>A0AA41G303</accession>
<dbReference type="RefSeq" id="WP_162413970.1">
    <property type="nucleotide sequence ID" value="NZ_JAHQXE010000005.1"/>
</dbReference>
<dbReference type="Gene3D" id="3.30.56.110">
    <property type="entry name" value="Protein of unknown function DUF2237"/>
    <property type="match status" value="1"/>
</dbReference>
<keyword evidence="3" id="KW-1185">Reference proteome</keyword>
<dbReference type="EMBL" id="JAHQXE010000005">
    <property type="protein sequence ID" value="MBV0903225.1"/>
    <property type="molecule type" value="Genomic_DNA"/>
</dbReference>
<dbReference type="Proteomes" id="UP001166304">
    <property type="component" value="Unassembled WGS sequence"/>
</dbReference>
<reference evidence="2" key="1">
    <citation type="submission" date="2021-06" db="EMBL/GenBank/DDBJ databases">
        <title>New haloarchaea isolates fom saline soil.</title>
        <authorList>
            <person name="Duran-Viseras A."/>
            <person name="Sanchez-Porro C.S."/>
            <person name="Ventosa A."/>
        </authorList>
    </citation>
    <scope>NUCLEOTIDE SEQUENCE</scope>
    <source>
        <strain evidence="2">JCM 18369</strain>
    </source>
</reference>
<comment type="caution">
    <text evidence="2">The sequence shown here is derived from an EMBL/GenBank/DDBJ whole genome shotgun (WGS) entry which is preliminary data.</text>
</comment>
<evidence type="ECO:0000313" key="2">
    <source>
        <dbReference type="EMBL" id="MBV0903225.1"/>
    </source>
</evidence>
<dbReference type="PANTHER" id="PTHR37466">
    <property type="entry name" value="SLR1628 PROTEIN"/>
    <property type="match status" value="1"/>
</dbReference>
<evidence type="ECO:0000256" key="1">
    <source>
        <dbReference type="SAM" id="MobiDB-lite"/>
    </source>
</evidence>
<dbReference type="PANTHER" id="PTHR37466:SF1">
    <property type="entry name" value="SLR1628 PROTEIN"/>
    <property type="match status" value="1"/>
</dbReference>
<organism evidence="2 3">
    <name type="scientific">Haloarcula salina</name>
    <dbReference type="NCBI Taxonomy" id="1429914"/>
    <lineage>
        <taxon>Archaea</taxon>
        <taxon>Methanobacteriati</taxon>
        <taxon>Methanobacteriota</taxon>
        <taxon>Stenosarchaea group</taxon>
        <taxon>Halobacteria</taxon>
        <taxon>Halobacteriales</taxon>
        <taxon>Haloarculaceae</taxon>
        <taxon>Haloarcula</taxon>
    </lineage>
</organism>
<dbReference type="InterPro" id="IPR018714">
    <property type="entry name" value="DUF2237"/>
</dbReference>
<feature type="compositionally biased region" description="Acidic residues" evidence="1">
    <location>
        <begin position="125"/>
        <end position="136"/>
    </location>
</feature>
<name>A0AA41G303_9EURY</name>